<comment type="caution">
    <text evidence="1">The sequence shown here is derived from an EMBL/GenBank/DDBJ whole genome shotgun (WGS) entry which is preliminary data.</text>
</comment>
<reference evidence="1" key="1">
    <citation type="submission" date="2024-09" db="EMBL/GenBank/DDBJ databases">
        <title>Draft Genome Sequences of Neofusicoccum parvum.</title>
        <authorList>
            <person name="Ashida A."/>
            <person name="Camagna M."/>
            <person name="Tanaka A."/>
            <person name="Takemoto D."/>
        </authorList>
    </citation>
    <scope>NUCLEOTIDE SEQUENCE</scope>
    <source>
        <strain evidence="1">PPO83</strain>
    </source>
</reference>
<proteinExistence type="predicted"/>
<sequence>MSDTAPSRDLSLPSHEPALLRDYGRRSTFDEASIAIYSIVPETPAERVQEIASMPQQDLEDVEMETQLVRPTKPTPTITSNRLVDVVRAHAAIDMEVTPPRSSGTSDIGWLPHCFVVITNNKLDDHGLLLVYADDTPNQEGNTARIDMFFFAPEKMFELLSGLFNGTHGV</sequence>
<evidence type="ECO:0000313" key="2">
    <source>
        <dbReference type="Proteomes" id="UP001165186"/>
    </source>
</evidence>
<accession>A0ACB5SHQ0</accession>
<organism evidence="1 2">
    <name type="scientific">Neofusicoccum parvum</name>
    <dbReference type="NCBI Taxonomy" id="310453"/>
    <lineage>
        <taxon>Eukaryota</taxon>
        <taxon>Fungi</taxon>
        <taxon>Dikarya</taxon>
        <taxon>Ascomycota</taxon>
        <taxon>Pezizomycotina</taxon>
        <taxon>Dothideomycetes</taxon>
        <taxon>Dothideomycetes incertae sedis</taxon>
        <taxon>Botryosphaeriales</taxon>
        <taxon>Botryosphaeriaceae</taxon>
        <taxon>Neofusicoccum</taxon>
    </lineage>
</organism>
<dbReference type="EMBL" id="BSXG01000096">
    <property type="protein sequence ID" value="GME41164.1"/>
    <property type="molecule type" value="Genomic_DNA"/>
</dbReference>
<gene>
    <name evidence="1" type="primary">g11691</name>
    <name evidence="1" type="ORF">NpPPO83_00011691</name>
</gene>
<name>A0ACB5SHQ0_9PEZI</name>
<evidence type="ECO:0000313" key="1">
    <source>
        <dbReference type="EMBL" id="GME41164.1"/>
    </source>
</evidence>
<dbReference type="Proteomes" id="UP001165186">
    <property type="component" value="Unassembled WGS sequence"/>
</dbReference>
<protein>
    <submittedName>
        <fullName evidence="1">Uncharacterized protein</fullName>
    </submittedName>
</protein>
<keyword evidence="2" id="KW-1185">Reference proteome</keyword>